<dbReference type="EMBL" id="PJNH01000001">
    <property type="protein sequence ID" value="PKR79287.1"/>
    <property type="molecule type" value="Genomic_DNA"/>
</dbReference>
<dbReference type="Gene3D" id="3.40.50.150">
    <property type="entry name" value="Vaccinia Virus protein VP39"/>
    <property type="match status" value="1"/>
</dbReference>
<evidence type="ECO:0000259" key="2">
    <source>
        <dbReference type="Pfam" id="PF21106"/>
    </source>
</evidence>
<organism evidence="3 4">
    <name type="scientific">Halalkalibacillus sediminis</name>
    <dbReference type="NCBI Taxonomy" id="2018042"/>
    <lineage>
        <taxon>Bacteria</taxon>
        <taxon>Bacillati</taxon>
        <taxon>Bacillota</taxon>
        <taxon>Bacilli</taxon>
        <taxon>Bacillales</taxon>
        <taxon>Bacillaceae</taxon>
        <taxon>Halalkalibacillus</taxon>
    </lineage>
</organism>
<name>A0A2I0QY76_9BACI</name>
<protein>
    <submittedName>
        <fullName evidence="3">SAM-dependent methyltransferase</fullName>
    </submittedName>
</protein>
<dbReference type="AlphaFoldDB" id="A0A2I0QY76"/>
<dbReference type="Pfam" id="PF02384">
    <property type="entry name" value="N6_Mtase"/>
    <property type="match status" value="1"/>
</dbReference>
<dbReference type="PANTHER" id="PTHR41313:SF1">
    <property type="entry name" value="DNA METHYLASE ADENINE-SPECIFIC DOMAIN-CONTAINING PROTEIN"/>
    <property type="match status" value="1"/>
</dbReference>
<dbReference type="GO" id="GO:0008170">
    <property type="term" value="F:N-methyltransferase activity"/>
    <property type="evidence" value="ECO:0007669"/>
    <property type="project" value="InterPro"/>
</dbReference>
<dbReference type="InterPro" id="IPR048375">
    <property type="entry name" value="YtxK-like_N"/>
</dbReference>
<reference evidence="3 4" key="1">
    <citation type="submission" date="2017-06" db="EMBL/GenBank/DDBJ databases">
        <title>the draft geome sequence of Illustriluteabacillus marina B3227.</title>
        <authorList>
            <person name="He R.-H."/>
            <person name="Du Z.-J."/>
        </authorList>
    </citation>
    <scope>NUCLEOTIDE SEQUENCE [LARGE SCALE GENOMIC DNA]</scope>
    <source>
        <strain evidence="3 4">B3227</strain>
    </source>
</reference>
<dbReference type="OrthoDB" id="9788159at2"/>
<dbReference type="GO" id="GO:0003677">
    <property type="term" value="F:DNA binding"/>
    <property type="evidence" value="ECO:0007669"/>
    <property type="project" value="InterPro"/>
</dbReference>
<dbReference type="RefSeq" id="WP_101331031.1">
    <property type="nucleotide sequence ID" value="NZ_PJNH01000001.1"/>
</dbReference>
<dbReference type="GO" id="GO:0032259">
    <property type="term" value="P:methylation"/>
    <property type="evidence" value="ECO:0007669"/>
    <property type="project" value="UniProtKB-KW"/>
</dbReference>
<feature type="domain" description="DNA methylase adenine-specific" evidence="1">
    <location>
        <begin position="90"/>
        <end position="303"/>
    </location>
</feature>
<gene>
    <name evidence="3" type="ORF">CEY16_05980</name>
</gene>
<dbReference type="InterPro" id="IPR003356">
    <property type="entry name" value="DNA_methylase_A-5"/>
</dbReference>
<sequence>MEEQIEQLFQWIDQTATIIEQEENVPYLEAVIAASQLLFDREMPDDLEPSYDKSLKDQLGKVHLKDFEMEVRRKAMQLAILKGMKGATQQHHYITPDTVGMFMGYLVQKFMQGEKSYRMFDPACGTSNLLLAVLNQQKGTEIAAFGSEVDATLMRLAFNNTNLQERHVEYFHQDSLKPILLEPVDVVISDLPVGYYPDDETASGYDLKAEEDHSFAHHLFIEQSLKYTKEAGYLFLTVPSFLFESEQKEQLQSFLKENAHIVGLLELPESMFKNKQHQKSIFILQKKGTETKDPKKVMLAELPSFKDAHAMNGMLEQINEWFKNDR</sequence>
<evidence type="ECO:0000259" key="1">
    <source>
        <dbReference type="Pfam" id="PF02384"/>
    </source>
</evidence>
<dbReference type="InterPro" id="IPR029063">
    <property type="entry name" value="SAM-dependent_MTases_sf"/>
</dbReference>
<comment type="caution">
    <text evidence="3">The sequence shown here is derived from an EMBL/GenBank/DDBJ whole genome shotgun (WGS) entry which is preliminary data.</text>
</comment>
<dbReference type="InterPro" id="IPR016843">
    <property type="entry name" value="S-AdoMet-dep_Ade-MeTrfase_prd"/>
</dbReference>
<dbReference type="SUPFAM" id="SSF53335">
    <property type="entry name" value="S-adenosyl-L-methionine-dependent methyltransferases"/>
    <property type="match status" value="1"/>
</dbReference>
<dbReference type="CDD" id="cd02440">
    <property type="entry name" value="AdoMet_MTases"/>
    <property type="match status" value="1"/>
</dbReference>
<dbReference type="Pfam" id="PF21106">
    <property type="entry name" value="YtxK_like"/>
    <property type="match status" value="1"/>
</dbReference>
<feature type="domain" description="YtxK-like N-terminal helical" evidence="2">
    <location>
        <begin position="6"/>
        <end position="84"/>
    </location>
</feature>
<keyword evidence="3" id="KW-0808">Transferase</keyword>
<dbReference type="PANTHER" id="PTHR41313">
    <property type="entry name" value="ADENINE-SPECIFIC METHYLTRANSFERASE"/>
    <property type="match status" value="1"/>
</dbReference>
<keyword evidence="3" id="KW-0489">Methyltransferase</keyword>
<keyword evidence="4" id="KW-1185">Reference proteome</keyword>
<dbReference type="Proteomes" id="UP000243524">
    <property type="component" value="Unassembled WGS sequence"/>
</dbReference>
<accession>A0A2I0QY76</accession>
<dbReference type="PRINTS" id="PR00507">
    <property type="entry name" value="N12N6MTFRASE"/>
</dbReference>
<evidence type="ECO:0000313" key="4">
    <source>
        <dbReference type="Proteomes" id="UP000243524"/>
    </source>
</evidence>
<evidence type="ECO:0000313" key="3">
    <source>
        <dbReference type="EMBL" id="PKR79287.1"/>
    </source>
</evidence>
<dbReference type="InterPro" id="IPR052933">
    <property type="entry name" value="DNA_Protect_Modify"/>
</dbReference>
<dbReference type="Gene3D" id="1.10.150.470">
    <property type="match status" value="1"/>
</dbReference>
<proteinExistence type="predicted"/>
<dbReference type="PIRSF" id="PIRSF026567">
    <property type="entry name" value="Adenine_mtase_bact_prd"/>
    <property type="match status" value="1"/>
</dbReference>